<dbReference type="EMBL" id="RBNJ01031942">
    <property type="protein sequence ID" value="RUS12916.1"/>
    <property type="molecule type" value="Genomic_DNA"/>
</dbReference>
<dbReference type="AlphaFoldDB" id="A0A433P5U8"/>
<comment type="caution">
    <text evidence="1">The sequence shown here is derived from an EMBL/GenBank/DDBJ whole genome shotgun (WGS) entry which is preliminary data.</text>
</comment>
<reference evidence="1 2" key="1">
    <citation type="journal article" date="2018" name="New Phytol.">
        <title>Phylogenomics of Endogonaceae and evolution of mycorrhizas within Mucoromycota.</title>
        <authorList>
            <person name="Chang Y."/>
            <person name="Desiro A."/>
            <person name="Na H."/>
            <person name="Sandor L."/>
            <person name="Lipzen A."/>
            <person name="Clum A."/>
            <person name="Barry K."/>
            <person name="Grigoriev I.V."/>
            <person name="Martin F.M."/>
            <person name="Stajich J.E."/>
            <person name="Smith M.E."/>
            <person name="Bonito G."/>
            <person name="Spatafora J.W."/>
        </authorList>
    </citation>
    <scope>NUCLEOTIDE SEQUENCE [LARGE SCALE GENOMIC DNA]</scope>
    <source>
        <strain evidence="1 2">AD002</strain>
    </source>
</reference>
<gene>
    <name evidence="1" type="ORF">BC938DRAFT_478292</name>
</gene>
<organism evidence="1 2">
    <name type="scientific">Jimgerdemannia flammicorona</name>
    <dbReference type="NCBI Taxonomy" id="994334"/>
    <lineage>
        <taxon>Eukaryota</taxon>
        <taxon>Fungi</taxon>
        <taxon>Fungi incertae sedis</taxon>
        <taxon>Mucoromycota</taxon>
        <taxon>Mucoromycotina</taxon>
        <taxon>Endogonomycetes</taxon>
        <taxon>Endogonales</taxon>
        <taxon>Endogonaceae</taxon>
        <taxon>Jimgerdemannia</taxon>
    </lineage>
</organism>
<proteinExistence type="predicted"/>
<dbReference type="Proteomes" id="UP000274822">
    <property type="component" value="Unassembled WGS sequence"/>
</dbReference>
<keyword evidence="2" id="KW-1185">Reference proteome</keyword>
<accession>A0A433P5U8</accession>
<protein>
    <submittedName>
        <fullName evidence="1">Uncharacterized protein</fullName>
    </submittedName>
</protein>
<name>A0A433P5U8_9FUNG</name>
<sequence>METATDKLAEELDQNPAVTVLRAFTTGVESNEYWPEAAKRLKVINLEKVLVRAKSSLHSMNIALRAKHTTVAAATNAVTDISAAKEDKIELIDLLPIILEHHSSGRKVVFAGTDPGIVTTSTTIPRTLEEVFADINRFHILSTEDGSNVETTLYSDGVQ</sequence>
<evidence type="ECO:0000313" key="1">
    <source>
        <dbReference type="EMBL" id="RUS12916.1"/>
    </source>
</evidence>
<evidence type="ECO:0000313" key="2">
    <source>
        <dbReference type="Proteomes" id="UP000274822"/>
    </source>
</evidence>